<keyword evidence="9" id="KW-1185">Reference proteome</keyword>
<dbReference type="Gene3D" id="3.40.50.300">
    <property type="entry name" value="P-loop containing nucleotide triphosphate hydrolases"/>
    <property type="match status" value="1"/>
</dbReference>
<evidence type="ECO:0000256" key="6">
    <source>
        <dbReference type="RuleBase" id="RU004347"/>
    </source>
</evidence>
<comment type="function">
    <text evidence="6">Catalyzes the synthesis of activated sulfate.</text>
</comment>
<evidence type="ECO:0000313" key="8">
    <source>
        <dbReference type="EMBL" id="RQH08631.1"/>
    </source>
</evidence>
<comment type="pathway">
    <text evidence="6">Sulfur metabolism; hydrogen sulfide biosynthesis; sulfite from sulfate: step 2/3.</text>
</comment>
<dbReference type="NCBIfam" id="NF003013">
    <property type="entry name" value="PRK03846.1"/>
    <property type="match status" value="1"/>
</dbReference>
<evidence type="ECO:0000256" key="4">
    <source>
        <dbReference type="ARBA" id="ARBA00022741"/>
    </source>
</evidence>
<dbReference type="PANTHER" id="PTHR42700">
    <property type="entry name" value="SULFATE ADENYLYLTRANSFERASE"/>
    <property type="match status" value="1"/>
</dbReference>
<proteinExistence type="inferred from homology"/>
<dbReference type="OrthoDB" id="9804504at2"/>
<evidence type="ECO:0000256" key="5">
    <source>
        <dbReference type="ARBA" id="ARBA00022840"/>
    </source>
</evidence>
<protein>
    <recommendedName>
        <fullName evidence="2 6">Adenylyl-sulfate kinase</fullName>
        <ecNumber evidence="2 6">2.7.1.25</ecNumber>
    </recommendedName>
</protein>
<dbReference type="CDD" id="cd02027">
    <property type="entry name" value="APSK"/>
    <property type="match status" value="1"/>
</dbReference>
<gene>
    <name evidence="8" type="primary">cysC</name>
    <name evidence="8" type="ORF">D1Y85_04955</name>
</gene>
<dbReference type="GO" id="GO:0070814">
    <property type="term" value="P:hydrogen sulfide biosynthetic process"/>
    <property type="evidence" value="ECO:0007669"/>
    <property type="project" value="UniProtKB-UniPathway"/>
</dbReference>
<dbReference type="Proteomes" id="UP000272778">
    <property type="component" value="Unassembled WGS sequence"/>
</dbReference>
<comment type="catalytic activity">
    <reaction evidence="1 6">
        <text>adenosine 5'-phosphosulfate + ATP = 3'-phosphoadenylyl sulfate + ADP + H(+)</text>
        <dbReference type="Rhea" id="RHEA:24152"/>
        <dbReference type="ChEBI" id="CHEBI:15378"/>
        <dbReference type="ChEBI" id="CHEBI:30616"/>
        <dbReference type="ChEBI" id="CHEBI:58243"/>
        <dbReference type="ChEBI" id="CHEBI:58339"/>
        <dbReference type="ChEBI" id="CHEBI:456216"/>
        <dbReference type="EC" id="2.7.1.25"/>
    </reaction>
</comment>
<dbReference type="InterPro" id="IPR002891">
    <property type="entry name" value="APS"/>
</dbReference>
<dbReference type="GO" id="GO:0005737">
    <property type="term" value="C:cytoplasm"/>
    <property type="evidence" value="ECO:0007669"/>
    <property type="project" value="TreeGrafter"/>
</dbReference>
<dbReference type="SUPFAM" id="SSF52540">
    <property type="entry name" value="P-loop containing nucleoside triphosphate hydrolases"/>
    <property type="match status" value="1"/>
</dbReference>
<feature type="domain" description="APS kinase" evidence="7">
    <location>
        <begin position="1"/>
        <end position="141"/>
    </location>
</feature>
<dbReference type="InterPro" id="IPR050512">
    <property type="entry name" value="Sulf_AdTrans/APS_kinase"/>
</dbReference>
<dbReference type="GO" id="GO:0004781">
    <property type="term" value="F:sulfate adenylyltransferase (ATP) activity"/>
    <property type="evidence" value="ECO:0007669"/>
    <property type="project" value="TreeGrafter"/>
</dbReference>
<evidence type="ECO:0000256" key="3">
    <source>
        <dbReference type="ARBA" id="ARBA00022679"/>
    </source>
</evidence>
<sequence length="189" mass="20914">MSGAGKSTIARALVARMQTLDIRSTLLDGDVLRTGLNADLGFSNEDRTENLRRVAHVAALFRNEGFIAVTATISPEPEHRTNARHIVGAESFVEVFIDTPLHLCEMRDPKGLYKRARRGEIPQFTGIGAAYHPPVDPDLVLRTQDASVDECAQQIIDYLIVARQFESKQKLRDSLSSGMQRARSIAGRN</sequence>
<reference evidence="8 9" key="1">
    <citation type="submission" date="2018-11" db="EMBL/GenBank/DDBJ databases">
        <title>Paraburkholderia sp. DHOA04, isolated from soil.</title>
        <authorList>
            <person name="Gao Z.-H."/>
            <person name="Qiu L.-H."/>
            <person name="Fu J.-C."/>
        </authorList>
    </citation>
    <scope>NUCLEOTIDE SEQUENCE [LARGE SCALE GENOMIC DNA]</scope>
    <source>
        <strain evidence="8 9">DHOA04</strain>
    </source>
</reference>
<evidence type="ECO:0000256" key="1">
    <source>
        <dbReference type="ARBA" id="ARBA00001823"/>
    </source>
</evidence>
<dbReference type="GO" id="GO:0004020">
    <property type="term" value="F:adenylylsulfate kinase activity"/>
    <property type="evidence" value="ECO:0007669"/>
    <property type="project" value="UniProtKB-EC"/>
</dbReference>
<keyword evidence="5 6" id="KW-0067">ATP-binding</keyword>
<dbReference type="GO" id="GO:0010134">
    <property type="term" value="P:sulfate assimilation via adenylyl sulfate reduction"/>
    <property type="evidence" value="ECO:0007669"/>
    <property type="project" value="TreeGrafter"/>
</dbReference>
<name>A0A3N6NBK2_9BURK</name>
<dbReference type="EMBL" id="RQIS01000003">
    <property type="protein sequence ID" value="RQH08631.1"/>
    <property type="molecule type" value="Genomic_DNA"/>
</dbReference>
<dbReference type="AlphaFoldDB" id="A0A3N6NBK2"/>
<dbReference type="NCBIfam" id="TIGR00455">
    <property type="entry name" value="apsK"/>
    <property type="match status" value="1"/>
</dbReference>
<comment type="similarity">
    <text evidence="6">Belongs to the APS kinase family.</text>
</comment>
<dbReference type="GO" id="GO:0019379">
    <property type="term" value="P:sulfate assimilation, phosphoadenylyl sulfate reduction by phosphoadenylyl-sulfate reductase (thioredoxin)"/>
    <property type="evidence" value="ECO:0007669"/>
    <property type="project" value="TreeGrafter"/>
</dbReference>
<dbReference type="Pfam" id="PF01583">
    <property type="entry name" value="APS_kinase"/>
    <property type="match status" value="1"/>
</dbReference>
<keyword evidence="3 6" id="KW-0808">Transferase</keyword>
<dbReference type="UniPathway" id="UPA00140">
    <property type="reaction ID" value="UER00205"/>
</dbReference>
<dbReference type="InterPro" id="IPR059117">
    <property type="entry name" value="APS_kinase_dom"/>
</dbReference>
<evidence type="ECO:0000256" key="2">
    <source>
        <dbReference type="ARBA" id="ARBA00012121"/>
    </source>
</evidence>
<evidence type="ECO:0000313" key="9">
    <source>
        <dbReference type="Proteomes" id="UP000272778"/>
    </source>
</evidence>
<keyword evidence="4 6" id="KW-0547">Nucleotide-binding</keyword>
<dbReference type="EC" id="2.7.1.25" evidence="2 6"/>
<accession>A0A3N6NBK2</accession>
<organism evidence="8 9">
    <name type="scientific">Paraburkholderia dinghuensis</name>
    <dbReference type="NCBI Taxonomy" id="2305225"/>
    <lineage>
        <taxon>Bacteria</taxon>
        <taxon>Pseudomonadati</taxon>
        <taxon>Pseudomonadota</taxon>
        <taxon>Betaproteobacteria</taxon>
        <taxon>Burkholderiales</taxon>
        <taxon>Burkholderiaceae</taxon>
        <taxon>Paraburkholderia</taxon>
    </lineage>
</organism>
<keyword evidence="6 8" id="KW-0418">Kinase</keyword>
<evidence type="ECO:0000259" key="7">
    <source>
        <dbReference type="Pfam" id="PF01583"/>
    </source>
</evidence>
<dbReference type="PANTHER" id="PTHR42700:SF1">
    <property type="entry name" value="SULFATE ADENYLYLTRANSFERASE"/>
    <property type="match status" value="1"/>
</dbReference>
<dbReference type="InterPro" id="IPR027417">
    <property type="entry name" value="P-loop_NTPase"/>
</dbReference>
<dbReference type="GO" id="GO:0005524">
    <property type="term" value="F:ATP binding"/>
    <property type="evidence" value="ECO:0007669"/>
    <property type="project" value="UniProtKB-KW"/>
</dbReference>
<comment type="caution">
    <text evidence="8">The sequence shown here is derived from an EMBL/GenBank/DDBJ whole genome shotgun (WGS) entry which is preliminary data.</text>
</comment>